<dbReference type="Proteomes" id="UP000647241">
    <property type="component" value="Unassembled WGS sequence"/>
</dbReference>
<dbReference type="InterPro" id="IPR037066">
    <property type="entry name" value="Plug_dom_sf"/>
</dbReference>
<evidence type="ECO:0000256" key="1">
    <source>
        <dbReference type="ARBA" id="ARBA00004442"/>
    </source>
</evidence>
<dbReference type="NCBIfam" id="TIGR01782">
    <property type="entry name" value="TonB-Xanth-Caul"/>
    <property type="match status" value="1"/>
</dbReference>
<evidence type="ECO:0000256" key="2">
    <source>
        <dbReference type="ARBA" id="ARBA00023136"/>
    </source>
</evidence>
<dbReference type="InterPro" id="IPR012910">
    <property type="entry name" value="Plug_dom"/>
</dbReference>
<comment type="similarity">
    <text evidence="4">Belongs to the TonB-dependent receptor family.</text>
</comment>
<dbReference type="PANTHER" id="PTHR40980:SF4">
    <property type="entry name" value="TONB-DEPENDENT RECEPTOR-LIKE BETA-BARREL DOMAIN-CONTAINING PROTEIN"/>
    <property type="match status" value="1"/>
</dbReference>
<dbReference type="Pfam" id="PF07715">
    <property type="entry name" value="Plug"/>
    <property type="match status" value="1"/>
</dbReference>
<dbReference type="InterPro" id="IPR000531">
    <property type="entry name" value="Beta-barrel_TonB"/>
</dbReference>
<protein>
    <submittedName>
        <fullName evidence="7">TonB-dependent receptor</fullName>
    </submittedName>
</protein>
<evidence type="ECO:0000259" key="6">
    <source>
        <dbReference type="Pfam" id="PF07715"/>
    </source>
</evidence>
<gene>
    <name evidence="7" type="ORF">GCM10011585_16980</name>
</gene>
<dbReference type="GO" id="GO:0009279">
    <property type="term" value="C:cell outer membrane"/>
    <property type="evidence" value="ECO:0007669"/>
    <property type="project" value="UniProtKB-SubCell"/>
</dbReference>
<evidence type="ECO:0000313" key="8">
    <source>
        <dbReference type="Proteomes" id="UP000647241"/>
    </source>
</evidence>
<keyword evidence="4" id="KW-0798">TonB box</keyword>
<sequence length="947" mass="102786">MAIAPTIAAQTGNGSITGTVQDPSGSILISAKVIVEPSERQAATDNQGQFRISNLPAGRYTLTASYVGFAPYTTTVNVAPGVATSVIAALKIGLKSDTVMVTAGRLQGQAEAVNVERMSPNIVQVEPAGVITSLPNTNVADAVGRLPSVSLERDEGEGKYVQIRGTEPRLNNLTINGVNVPSVEVTVRNIKMDAIPANGIERIEVYKTLSADQDADGIGGTVNLVTPTAQEKPTYAFNGTAGYNPLQNGYWRGGFDGTVGRRWGVTKKFGLLIGGSWDRTNRGIDDLEPSQTFGTLPSGKNVAYINSEDMRSYQYYRTRYGFDLGVDDKITPTMTVYGKGLFADFHDYGEVAVYTPNAGALIGATGTQVQFDNTGNWQYRHYIRRPDQQVFSFLTGARHDLSKDLITYEFAASRGHNIGGQAFPTTNFSGTTNASGKNDLGNVTFVADQTNPYRPKLTAVDGTNGFDPGSYTVSSSVNYQYHATQVNYQGSASEAHDYTVYGHPSTFSMGVKIRNSSSSQFENTYNYDNVGGFTLADVLGTATNPTYYDKSFAIGGLAYGPISSYSKIQQAVLANSTGTTPDPIAAAQAFFNANERISAGYLEDVIFFGNFRLQGGVRFDEGGTHFLANQIAYDANGNPTITPIRRDASYFNVLPSVSLQYQLQKDTNLRVVYGRGLARPNIGDLVPATVIDPNQTPYPTIATGNPNLVPTKANNYDILVEHYFQPLGVLRGGWFYKQLSDPIYPTATLLPNYNGTGKTYQETLSINGPGAHIQGFEAQWEQRFSLLPGLLSGIGIDANYSHTSSQVTFPAGFDGGRTDKPALDRDSPNDYNFNLTYDKRRFSGRFAISHNDASIAAYQWTAGTGPADDPILGLKGPTGDNYFYPHTQFDVQGSYRVYKGLQLVFSGLNLSNEVFGFYNGSGIYPVQREYYKPTTSFGVRWSVRGEE</sequence>
<evidence type="ECO:0000259" key="5">
    <source>
        <dbReference type="Pfam" id="PF00593"/>
    </source>
</evidence>
<keyword evidence="7" id="KW-0675">Receptor</keyword>
<dbReference type="Pfam" id="PF00593">
    <property type="entry name" value="TonB_dep_Rec_b-barrel"/>
    <property type="match status" value="1"/>
</dbReference>
<evidence type="ECO:0000313" key="7">
    <source>
        <dbReference type="EMBL" id="GGG74841.1"/>
    </source>
</evidence>
<reference evidence="7" key="2">
    <citation type="submission" date="2020-09" db="EMBL/GenBank/DDBJ databases">
        <authorList>
            <person name="Sun Q."/>
            <person name="Zhou Y."/>
        </authorList>
    </citation>
    <scope>NUCLEOTIDE SEQUENCE</scope>
    <source>
        <strain evidence="7">CGMCC 1.12997</strain>
    </source>
</reference>
<dbReference type="GO" id="GO:0030246">
    <property type="term" value="F:carbohydrate binding"/>
    <property type="evidence" value="ECO:0007669"/>
    <property type="project" value="InterPro"/>
</dbReference>
<feature type="domain" description="TonB-dependent receptor-like beta-barrel" evidence="5">
    <location>
        <begin position="427"/>
        <end position="910"/>
    </location>
</feature>
<proteinExistence type="inferred from homology"/>
<dbReference type="EMBL" id="BMGT01000002">
    <property type="protein sequence ID" value="GGG74841.1"/>
    <property type="molecule type" value="Genomic_DNA"/>
</dbReference>
<reference evidence="7" key="1">
    <citation type="journal article" date="2014" name="Int. J. Syst. Evol. Microbiol.">
        <title>Complete genome sequence of Corynebacterium casei LMG S-19264T (=DSM 44701T), isolated from a smear-ripened cheese.</title>
        <authorList>
            <consortium name="US DOE Joint Genome Institute (JGI-PGF)"/>
            <person name="Walter F."/>
            <person name="Albersmeier A."/>
            <person name="Kalinowski J."/>
            <person name="Ruckert C."/>
        </authorList>
    </citation>
    <scope>NUCLEOTIDE SEQUENCE</scope>
    <source>
        <strain evidence="7">CGMCC 1.12997</strain>
    </source>
</reference>
<feature type="domain" description="TonB-dependent receptor plug" evidence="6">
    <location>
        <begin position="117"/>
        <end position="221"/>
    </location>
</feature>
<name>A0A917HDX3_9BACT</name>
<keyword evidence="3" id="KW-0998">Cell outer membrane</keyword>
<dbReference type="Pfam" id="PF13620">
    <property type="entry name" value="CarboxypepD_reg"/>
    <property type="match status" value="1"/>
</dbReference>
<dbReference type="SUPFAM" id="SSF49452">
    <property type="entry name" value="Starch-binding domain-like"/>
    <property type="match status" value="1"/>
</dbReference>
<dbReference type="Gene3D" id="2.170.130.10">
    <property type="entry name" value="TonB-dependent receptor, plug domain"/>
    <property type="match status" value="1"/>
</dbReference>
<dbReference type="Gene3D" id="2.60.40.1120">
    <property type="entry name" value="Carboxypeptidase-like, regulatory domain"/>
    <property type="match status" value="1"/>
</dbReference>
<dbReference type="InterPro" id="IPR010104">
    <property type="entry name" value="TonB_rcpt_bac"/>
</dbReference>
<comment type="caution">
    <text evidence="7">The sequence shown here is derived from an EMBL/GenBank/DDBJ whole genome shotgun (WGS) entry which is preliminary data.</text>
</comment>
<keyword evidence="8" id="KW-1185">Reference proteome</keyword>
<dbReference type="RefSeq" id="WP_188553725.1">
    <property type="nucleotide sequence ID" value="NZ_BMGT01000002.1"/>
</dbReference>
<dbReference type="InterPro" id="IPR036942">
    <property type="entry name" value="Beta-barrel_TonB_sf"/>
</dbReference>
<keyword evidence="2 4" id="KW-0472">Membrane</keyword>
<accession>A0A917HDX3</accession>
<evidence type="ECO:0000256" key="3">
    <source>
        <dbReference type="ARBA" id="ARBA00023237"/>
    </source>
</evidence>
<evidence type="ECO:0000256" key="4">
    <source>
        <dbReference type="RuleBase" id="RU003357"/>
    </source>
</evidence>
<comment type="subcellular location">
    <subcellularLocation>
        <location evidence="1 4">Cell outer membrane</location>
    </subcellularLocation>
</comment>
<dbReference type="Gene3D" id="2.40.170.20">
    <property type="entry name" value="TonB-dependent receptor, beta-barrel domain"/>
    <property type="match status" value="1"/>
</dbReference>
<organism evidence="7 8">
    <name type="scientific">Edaphobacter dinghuensis</name>
    <dbReference type="NCBI Taxonomy" id="1560005"/>
    <lineage>
        <taxon>Bacteria</taxon>
        <taxon>Pseudomonadati</taxon>
        <taxon>Acidobacteriota</taxon>
        <taxon>Terriglobia</taxon>
        <taxon>Terriglobales</taxon>
        <taxon>Acidobacteriaceae</taxon>
        <taxon>Edaphobacter</taxon>
    </lineage>
</organism>
<dbReference type="PANTHER" id="PTHR40980">
    <property type="entry name" value="PLUG DOMAIN-CONTAINING PROTEIN"/>
    <property type="match status" value="1"/>
</dbReference>
<dbReference type="InterPro" id="IPR013784">
    <property type="entry name" value="Carb-bd-like_fold"/>
</dbReference>
<dbReference type="AlphaFoldDB" id="A0A917HDX3"/>
<dbReference type="SUPFAM" id="SSF56935">
    <property type="entry name" value="Porins"/>
    <property type="match status" value="1"/>
</dbReference>